<dbReference type="RefSeq" id="WP_018947042.1">
    <property type="nucleotide sequence ID" value="NZ_MUZR01000004.1"/>
</dbReference>
<gene>
    <name evidence="1" type="ORF">B1A74_01495</name>
</gene>
<dbReference type="InterPro" id="IPR021732">
    <property type="entry name" value="DUF3301"/>
</dbReference>
<evidence type="ECO:0000313" key="2">
    <source>
        <dbReference type="Proteomes" id="UP000189177"/>
    </source>
</evidence>
<dbReference type="Pfam" id="PF11743">
    <property type="entry name" value="DUF3301"/>
    <property type="match status" value="1"/>
</dbReference>
<organism evidence="1 2">
    <name type="scientific">Thioalkalivibrio halophilus</name>
    <dbReference type="NCBI Taxonomy" id="252474"/>
    <lineage>
        <taxon>Bacteria</taxon>
        <taxon>Pseudomonadati</taxon>
        <taxon>Pseudomonadota</taxon>
        <taxon>Gammaproteobacteria</taxon>
        <taxon>Chromatiales</taxon>
        <taxon>Ectothiorhodospiraceae</taxon>
        <taxon>Thioalkalivibrio</taxon>
    </lineage>
</organism>
<evidence type="ECO:0000313" key="1">
    <source>
        <dbReference type="EMBL" id="OOC11318.1"/>
    </source>
</evidence>
<name>A0A1V3A1Q0_9GAMM</name>
<keyword evidence="2" id="KW-1185">Reference proteome</keyword>
<dbReference type="EMBL" id="MUZR01000004">
    <property type="protein sequence ID" value="OOC11318.1"/>
    <property type="molecule type" value="Genomic_DNA"/>
</dbReference>
<evidence type="ECO:0008006" key="3">
    <source>
        <dbReference type="Google" id="ProtNLM"/>
    </source>
</evidence>
<reference evidence="1 2" key="1">
    <citation type="submission" date="2017-02" db="EMBL/GenBank/DDBJ databases">
        <title>Genomic diversity within the haloalkaliphilic genus Thioalkalivibrio.</title>
        <authorList>
            <person name="Ahn A.-C."/>
            <person name="Meier-Kolthoff J."/>
            <person name="Overmars L."/>
            <person name="Richter M."/>
            <person name="Woyke T."/>
            <person name="Sorokin D.Y."/>
            <person name="Muyzer G."/>
        </authorList>
    </citation>
    <scope>NUCLEOTIDE SEQUENCE [LARGE SCALE GENOMIC DNA]</scope>
    <source>
        <strain evidence="1 2">HL17</strain>
    </source>
</reference>
<sequence length="115" mass="12983">MTGVLILLALAALVAYLNANWRAHERARHIARQACDRAGVQFLDSSVVRRRLRPVRHRGNPVLRREYVFEFAGDGVERRRGWLILRGAALERITLDWPEGGRTVDEVGGGSHDSE</sequence>
<dbReference type="OrthoDB" id="5959530at2"/>
<dbReference type="STRING" id="252474.B1A74_01495"/>
<dbReference type="Proteomes" id="UP000189177">
    <property type="component" value="Unassembled WGS sequence"/>
</dbReference>
<proteinExistence type="predicted"/>
<dbReference type="AlphaFoldDB" id="A0A1V3A1Q0"/>
<accession>A0A1V3A1Q0</accession>
<protein>
    <recommendedName>
        <fullName evidence="3">DUF3301 domain-containing protein</fullName>
    </recommendedName>
</protein>
<comment type="caution">
    <text evidence="1">The sequence shown here is derived from an EMBL/GenBank/DDBJ whole genome shotgun (WGS) entry which is preliminary data.</text>
</comment>